<dbReference type="Gene3D" id="3.30.750.24">
    <property type="entry name" value="STAS domain"/>
    <property type="match status" value="1"/>
</dbReference>
<gene>
    <name evidence="2" type="ORF">GGD88_002852</name>
</gene>
<sequence>MAGMIRKHGDDTAVVHLCGALTHAVFDRFAALLDHLDRSDARCFVVDMSEVDFIDSSGIGMLLMAQELAEHRECAYRLRGVTPVARAILEQARVNELFVLEPAPGGATPGGSDSAAA</sequence>
<dbReference type="Proteomes" id="UP000555728">
    <property type="component" value="Unassembled WGS sequence"/>
</dbReference>
<dbReference type="SUPFAM" id="SSF52091">
    <property type="entry name" value="SpoIIaa-like"/>
    <property type="match status" value="1"/>
</dbReference>
<dbReference type="CDD" id="cd07043">
    <property type="entry name" value="STAS_anti-anti-sigma_factors"/>
    <property type="match status" value="1"/>
</dbReference>
<accession>A0A7W6S1D6</accession>
<evidence type="ECO:0000313" key="3">
    <source>
        <dbReference type="Proteomes" id="UP000555728"/>
    </source>
</evidence>
<proteinExistence type="predicted"/>
<dbReference type="EMBL" id="JACIGI010000027">
    <property type="protein sequence ID" value="MBB4287108.1"/>
    <property type="molecule type" value="Genomic_DNA"/>
</dbReference>
<name>A0A7W6S1D6_9PROT</name>
<dbReference type="GO" id="GO:0043856">
    <property type="term" value="F:anti-sigma factor antagonist activity"/>
    <property type="evidence" value="ECO:0007669"/>
    <property type="project" value="TreeGrafter"/>
</dbReference>
<evidence type="ECO:0000259" key="1">
    <source>
        <dbReference type="PROSITE" id="PS50801"/>
    </source>
</evidence>
<dbReference type="RefSeq" id="WP_184436538.1">
    <property type="nucleotide sequence ID" value="NZ_JACIGI010000027.1"/>
</dbReference>
<dbReference type="PROSITE" id="PS50801">
    <property type="entry name" value="STAS"/>
    <property type="match status" value="1"/>
</dbReference>
<dbReference type="Pfam" id="PF13466">
    <property type="entry name" value="STAS_2"/>
    <property type="match status" value="1"/>
</dbReference>
<dbReference type="InterPro" id="IPR002645">
    <property type="entry name" value="STAS_dom"/>
</dbReference>
<reference evidence="2 3" key="1">
    <citation type="submission" date="2020-08" db="EMBL/GenBank/DDBJ databases">
        <title>Genome sequencing of Purple Non-Sulfur Bacteria from various extreme environments.</title>
        <authorList>
            <person name="Mayer M."/>
        </authorList>
    </citation>
    <scope>NUCLEOTIDE SEQUENCE [LARGE SCALE GENOMIC DNA]</scope>
    <source>
        <strain evidence="2 3">JA135</strain>
    </source>
</reference>
<feature type="domain" description="STAS" evidence="1">
    <location>
        <begin position="10"/>
        <end position="99"/>
    </location>
</feature>
<keyword evidence="3" id="KW-1185">Reference proteome</keyword>
<evidence type="ECO:0000313" key="2">
    <source>
        <dbReference type="EMBL" id="MBB4287108.1"/>
    </source>
</evidence>
<dbReference type="InterPro" id="IPR036513">
    <property type="entry name" value="STAS_dom_sf"/>
</dbReference>
<dbReference type="InterPro" id="IPR058548">
    <property type="entry name" value="MlaB-like_STAS"/>
</dbReference>
<dbReference type="AlphaFoldDB" id="A0A7W6S1D6"/>
<comment type="caution">
    <text evidence="2">The sequence shown here is derived from an EMBL/GenBank/DDBJ whole genome shotgun (WGS) entry which is preliminary data.</text>
</comment>
<dbReference type="PANTHER" id="PTHR33495">
    <property type="entry name" value="ANTI-SIGMA FACTOR ANTAGONIST TM_1081-RELATED-RELATED"/>
    <property type="match status" value="1"/>
</dbReference>
<organism evidence="2 3">
    <name type="scientific">Roseospira goensis</name>
    <dbReference type="NCBI Taxonomy" id="391922"/>
    <lineage>
        <taxon>Bacteria</taxon>
        <taxon>Pseudomonadati</taxon>
        <taxon>Pseudomonadota</taxon>
        <taxon>Alphaproteobacteria</taxon>
        <taxon>Rhodospirillales</taxon>
        <taxon>Rhodospirillaceae</taxon>
        <taxon>Roseospira</taxon>
    </lineage>
</organism>
<protein>
    <submittedName>
        <fullName evidence="2">Anti-anti-sigma factor</fullName>
    </submittedName>
</protein>